<evidence type="ECO:0000313" key="3">
    <source>
        <dbReference type="Proteomes" id="UP001146793"/>
    </source>
</evidence>
<evidence type="ECO:0000313" key="2">
    <source>
        <dbReference type="EMBL" id="KAJ3431418.1"/>
    </source>
</evidence>
<feature type="region of interest" description="Disordered" evidence="1">
    <location>
        <begin position="364"/>
        <end position="391"/>
    </location>
</feature>
<dbReference type="SUPFAM" id="SSF81901">
    <property type="entry name" value="HCP-like"/>
    <property type="match status" value="1"/>
</dbReference>
<organism evidence="2 3">
    <name type="scientific">Anaeramoeba flamelloides</name>
    <dbReference type="NCBI Taxonomy" id="1746091"/>
    <lineage>
        <taxon>Eukaryota</taxon>
        <taxon>Metamonada</taxon>
        <taxon>Anaeramoebidae</taxon>
        <taxon>Anaeramoeba</taxon>
    </lineage>
</organism>
<dbReference type="Pfam" id="PF09797">
    <property type="entry name" value="NatB_MDM20"/>
    <property type="match status" value="1"/>
</dbReference>
<reference evidence="2" key="1">
    <citation type="submission" date="2022-08" db="EMBL/GenBank/DDBJ databases">
        <title>Novel sulphate-reducing endosymbionts in the free-living metamonad Anaeramoeba.</title>
        <authorList>
            <person name="Jerlstrom-Hultqvist J."/>
            <person name="Cepicka I."/>
            <person name="Gallot-Lavallee L."/>
            <person name="Salas-Leiva D."/>
            <person name="Curtis B.A."/>
            <person name="Zahonova K."/>
            <person name="Pipaliya S."/>
            <person name="Dacks J."/>
            <person name="Roger A.J."/>
        </authorList>
    </citation>
    <scope>NUCLEOTIDE SEQUENCE</scope>
    <source>
        <strain evidence="2">Busselton2</strain>
    </source>
</reference>
<name>A0AAV7YUN9_9EUKA</name>
<evidence type="ECO:0000256" key="1">
    <source>
        <dbReference type="SAM" id="MobiDB-lite"/>
    </source>
</evidence>
<proteinExistence type="predicted"/>
<feature type="region of interest" description="Disordered" evidence="1">
    <location>
        <begin position="1"/>
        <end position="52"/>
    </location>
</feature>
<sequence length="985" mass="116331">MPPKRKSNKKGKGKGRGRGRGKGKGKGKGKQKNTKKQNQQKKNKKKVPPPKIDQIINEFNKFNLEKADKLIKLEETNHPELSLIKLFRGLWHFRKKRIRDALRIYDEVATKGNLKEELVLTYLHYVYEPLKEYAKLRKAYEKAFAESNNTRHLQQIFDCYLKELNFDNLPKISDQCYKKTKNGDYLFWSPFSMLINEQSKEISEEEKKKLRKVALPQLEKILNEKIQQKQLLFLSEEFVQVYLQGLIRDQQYTKALQLIEKTVPRKFKITWERDQQLLELYYLSGNFEKTIKMAQYIILIKDPDNLVAFRTLIKTVFETNKKNPIEFLMKFIKQIQKKFPKNRASFIATIETYQKKIELINAQTKEKEENENEKEKENEKENEKEKEKEKEKENELEEYLNYYLESIIRYIKTWGNKICCFRDVDGYLKKDFILKNEEFQKKFSKSIEFLNKESLFKNEEELESIRCVKRTLGLKLELRSGVSLIDSGFELFKEYCNDCVQFRNLESTERRPCDDLILISSQQFLLKYIKSGYSNESDLYCSLISMHKGLDESPYHFQFCLQLVRLYKLMGVMHHDIFEDKVEIKHIYYDSMTHVFVEDAFDLGFVKLVDDTIEGARKFHSSARVDVGSSVSSIAQQTRKYSMVAGLIEFAKKLEKSAQFESIVLIDYMKKVSQLATDLNKLKMSLFILEDVNDREKMFETSEGHFNSLSHNYDMDVLRFWGSNTDENKLLNETLYGKNNVYKNIYLKREKLILSMILEIIKLNTTKIKLIIQDLKENTLKLFLSESDDEEKKIYNESNIWNPLWQIVDLFVLVMENDKESNEENGKEITLLANSLKDSLNNIYQIIKNHLLNKDKTLNTKLLNLISTFVNKIFPIIMIILNVLHSKKLLSKISQFNEIVNQLITFWNEDFILYSETMQNKKQSKSNIANRISSLAKPIITLFDSDKVIENMSNIIYDSQNITLNYILKQSSAYALHFKKIIKQL</sequence>
<dbReference type="EMBL" id="JANTQA010000048">
    <property type="protein sequence ID" value="KAJ3431418.1"/>
    <property type="molecule type" value="Genomic_DNA"/>
</dbReference>
<accession>A0AAV7YUN9</accession>
<comment type="caution">
    <text evidence="2">The sequence shown here is derived from an EMBL/GenBank/DDBJ whole genome shotgun (WGS) entry which is preliminary data.</text>
</comment>
<dbReference type="InterPro" id="IPR019183">
    <property type="entry name" value="NAA25_NatB_aux_su"/>
</dbReference>
<protein>
    <submittedName>
        <fullName evidence="2">N-alpha-acetyltransferase 25 natb auxiliary subunit</fullName>
    </submittedName>
</protein>
<gene>
    <name evidence="2" type="ORF">M0812_03100</name>
</gene>
<dbReference type="Proteomes" id="UP001146793">
    <property type="component" value="Unassembled WGS sequence"/>
</dbReference>
<dbReference type="AlphaFoldDB" id="A0AAV7YUN9"/>
<feature type="compositionally biased region" description="Basic residues" evidence="1">
    <location>
        <begin position="1"/>
        <end position="48"/>
    </location>
</feature>